<comment type="caution">
    <text evidence="6">The sequence shown here is derived from an EMBL/GenBank/DDBJ whole genome shotgun (WGS) entry which is preliminary data.</text>
</comment>
<keyword evidence="1" id="KW-0963">Cytoplasm</keyword>
<evidence type="ECO:0000256" key="3">
    <source>
        <dbReference type="ARBA" id="ARBA00023315"/>
    </source>
</evidence>
<dbReference type="InterPro" id="IPR013747">
    <property type="entry name" value="ACP_syn_III_C"/>
</dbReference>
<keyword evidence="3" id="KW-0012">Acyltransferase</keyword>
<reference evidence="6" key="1">
    <citation type="submission" date="2022-10" db="EMBL/GenBank/DDBJ databases">
        <title>Streptomyces beihaiensis sp. nov., a chitin degrading actinobacterium, isolated from shrimp pond soil.</title>
        <authorList>
            <person name="Xie J."/>
            <person name="Shen N."/>
        </authorList>
    </citation>
    <scope>NUCLEOTIDE SEQUENCE</scope>
    <source>
        <strain evidence="6">GXMU-J5</strain>
    </source>
</reference>
<dbReference type="InterPro" id="IPR016039">
    <property type="entry name" value="Thiolase-like"/>
</dbReference>
<keyword evidence="2" id="KW-0808">Transferase</keyword>
<evidence type="ECO:0000256" key="1">
    <source>
        <dbReference type="ARBA" id="ARBA00022490"/>
    </source>
</evidence>
<dbReference type="Pfam" id="PF08541">
    <property type="entry name" value="ACP_syn_III_C"/>
    <property type="match status" value="1"/>
</dbReference>
<dbReference type="PANTHER" id="PTHR34069">
    <property type="entry name" value="3-OXOACYL-[ACYL-CARRIER-PROTEIN] SYNTHASE 3"/>
    <property type="match status" value="1"/>
</dbReference>
<evidence type="ECO:0000256" key="2">
    <source>
        <dbReference type="ARBA" id="ARBA00022679"/>
    </source>
</evidence>
<evidence type="ECO:0000259" key="4">
    <source>
        <dbReference type="Pfam" id="PF08541"/>
    </source>
</evidence>
<dbReference type="Pfam" id="PF08545">
    <property type="entry name" value="ACP_syn_III"/>
    <property type="match status" value="1"/>
</dbReference>
<dbReference type="Proteomes" id="UP001163064">
    <property type="component" value="Unassembled WGS sequence"/>
</dbReference>
<proteinExistence type="predicted"/>
<name>A0ABT3TXQ0_9ACTN</name>
<dbReference type="EMBL" id="JAPHNL010000244">
    <property type="protein sequence ID" value="MCX3061834.1"/>
    <property type="molecule type" value="Genomic_DNA"/>
</dbReference>
<keyword evidence="7" id="KW-1185">Reference proteome</keyword>
<accession>A0ABT3TXQ0</accession>
<evidence type="ECO:0000259" key="5">
    <source>
        <dbReference type="Pfam" id="PF08545"/>
    </source>
</evidence>
<evidence type="ECO:0000313" key="7">
    <source>
        <dbReference type="Proteomes" id="UP001163064"/>
    </source>
</evidence>
<sequence>MTTGTHPAQRGTRQATLPVGILGTGSCLPSRIITNDEVGAPAGVDDAWIHSRTGIRARRWAKPDEATSDLAAAAGRAALEDAGVRGSELSLVVVATSTPDSPQPPTASAVADGVGAGLGAAAFDVNAVCSGFVFALTTAERMLRDAGGYALVVGADIYSRILDPHDRRTAILFGDGAGAVVLGPSAAARPLSARLAGFGADRDLIQVPAGGSRLPASADTLRDGQHYFTMNGRAVREFVAGRVAPAIRAFLRDHAVDPADIDHFVPHQANGRMLQDLAARVGVPADRMRTTVETYGNTGSASIPVTLDAAARRGEARPGDRVLMAGFGGGMAMGLALLTL</sequence>
<evidence type="ECO:0000313" key="6">
    <source>
        <dbReference type="EMBL" id="MCX3061834.1"/>
    </source>
</evidence>
<feature type="domain" description="Beta-ketoacyl-[acyl-carrier-protein] synthase III C-terminal" evidence="4">
    <location>
        <begin position="251"/>
        <end position="339"/>
    </location>
</feature>
<feature type="domain" description="Beta-ketoacyl-[acyl-carrier-protein] synthase III N-terminal" evidence="5">
    <location>
        <begin position="123"/>
        <end position="187"/>
    </location>
</feature>
<dbReference type="Gene3D" id="3.40.47.10">
    <property type="match status" value="2"/>
</dbReference>
<gene>
    <name evidence="6" type="ORF">OFY01_19115</name>
</gene>
<dbReference type="InterPro" id="IPR013751">
    <property type="entry name" value="ACP_syn_III_N"/>
</dbReference>
<dbReference type="NCBIfam" id="NF006829">
    <property type="entry name" value="PRK09352.1"/>
    <property type="match status" value="1"/>
</dbReference>
<protein>
    <submittedName>
        <fullName evidence="6">Ketoacyl-ACP synthase III</fullName>
    </submittedName>
</protein>
<dbReference type="RefSeq" id="WP_266601539.1">
    <property type="nucleotide sequence ID" value="NZ_JAPHNL010000244.1"/>
</dbReference>
<dbReference type="PANTHER" id="PTHR34069:SF2">
    <property type="entry name" value="BETA-KETOACYL-[ACYL-CARRIER-PROTEIN] SYNTHASE III"/>
    <property type="match status" value="1"/>
</dbReference>
<dbReference type="CDD" id="cd00830">
    <property type="entry name" value="KAS_III"/>
    <property type="match status" value="1"/>
</dbReference>
<dbReference type="SUPFAM" id="SSF53901">
    <property type="entry name" value="Thiolase-like"/>
    <property type="match status" value="1"/>
</dbReference>
<organism evidence="6 7">
    <name type="scientific">Streptomyces beihaiensis</name>
    <dbReference type="NCBI Taxonomy" id="2984495"/>
    <lineage>
        <taxon>Bacteria</taxon>
        <taxon>Bacillati</taxon>
        <taxon>Actinomycetota</taxon>
        <taxon>Actinomycetes</taxon>
        <taxon>Kitasatosporales</taxon>
        <taxon>Streptomycetaceae</taxon>
        <taxon>Streptomyces</taxon>
    </lineage>
</organism>